<dbReference type="EMBL" id="GBRH01160840">
    <property type="protein sequence ID" value="JAE37056.1"/>
    <property type="molecule type" value="Transcribed_RNA"/>
</dbReference>
<dbReference type="AlphaFoldDB" id="A0A0A9HQA2"/>
<evidence type="ECO:0000313" key="2">
    <source>
        <dbReference type="EMBL" id="JAE37056.1"/>
    </source>
</evidence>
<name>A0A0A9HQA2_ARUDO</name>
<keyword evidence="1" id="KW-0472">Membrane</keyword>
<organism evidence="2">
    <name type="scientific">Arundo donax</name>
    <name type="common">Giant reed</name>
    <name type="synonym">Donax arundinaceus</name>
    <dbReference type="NCBI Taxonomy" id="35708"/>
    <lineage>
        <taxon>Eukaryota</taxon>
        <taxon>Viridiplantae</taxon>
        <taxon>Streptophyta</taxon>
        <taxon>Embryophyta</taxon>
        <taxon>Tracheophyta</taxon>
        <taxon>Spermatophyta</taxon>
        <taxon>Magnoliopsida</taxon>
        <taxon>Liliopsida</taxon>
        <taxon>Poales</taxon>
        <taxon>Poaceae</taxon>
        <taxon>PACMAD clade</taxon>
        <taxon>Arundinoideae</taxon>
        <taxon>Arundineae</taxon>
        <taxon>Arundo</taxon>
    </lineage>
</organism>
<accession>A0A0A9HQA2</accession>
<keyword evidence="1" id="KW-0812">Transmembrane</keyword>
<protein>
    <submittedName>
        <fullName evidence="2">Uncharacterized protein</fullName>
    </submittedName>
</protein>
<proteinExistence type="predicted"/>
<evidence type="ECO:0000256" key="1">
    <source>
        <dbReference type="SAM" id="Phobius"/>
    </source>
</evidence>
<reference evidence="2" key="1">
    <citation type="submission" date="2014-09" db="EMBL/GenBank/DDBJ databases">
        <authorList>
            <person name="Magalhaes I.L.F."/>
            <person name="Oliveira U."/>
            <person name="Santos F.R."/>
            <person name="Vidigal T.H.D.A."/>
            <person name="Brescovit A.D."/>
            <person name="Santos A.J."/>
        </authorList>
    </citation>
    <scope>NUCLEOTIDE SEQUENCE</scope>
    <source>
        <tissue evidence="2">Shoot tissue taken approximately 20 cm above the soil surface</tissue>
    </source>
</reference>
<reference evidence="2" key="2">
    <citation type="journal article" date="2015" name="Data Brief">
        <title>Shoot transcriptome of the giant reed, Arundo donax.</title>
        <authorList>
            <person name="Barrero R.A."/>
            <person name="Guerrero F.D."/>
            <person name="Moolhuijzen P."/>
            <person name="Goolsby J.A."/>
            <person name="Tidwell J."/>
            <person name="Bellgard S.E."/>
            <person name="Bellgard M.I."/>
        </authorList>
    </citation>
    <scope>NUCLEOTIDE SEQUENCE</scope>
    <source>
        <tissue evidence="2">Shoot tissue taken approximately 20 cm above the soil surface</tissue>
    </source>
</reference>
<keyword evidence="1" id="KW-1133">Transmembrane helix</keyword>
<sequence length="66" mass="7619">MTKLLMALIAYFLLQCTLPLDLVIELSLEFLSLVTTRIIYFLNNFFISISVFSMGNANQLLITRWS</sequence>
<feature type="transmembrane region" description="Helical" evidence="1">
    <location>
        <begin position="38"/>
        <end position="57"/>
    </location>
</feature>